<dbReference type="InterPro" id="IPR003819">
    <property type="entry name" value="TauD/TfdA-like"/>
</dbReference>
<evidence type="ECO:0000256" key="2">
    <source>
        <dbReference type="ARBA" id="ARBA00005896"/>
    </source>
</evidence>
<evidence type="ECO:0000313" key="8">
    <source>
        <dbReference type="EMBL" id="KDQ31458.1"/>
    </source>
</evidence>
<dbReference type="OrthoDB" id="93019at2759"/>
<keyword evidence="4" id="KW-0223">Dioxygenase</keyword>
<protein>
    <recommendedName>
        <fullName evidence="7">TauD/TfdA-like domain-containing protein</fullName>
    </recommendedName>
</protein>
<dbReference type="HOGENOM" id="CLU_046574_1_0_1"/>
<reference evidence="9" key="1">
    <citation type="journal article" date="2014" name="Proc. Natl. Acad. Sci. U.S.A.">
        <title>Extensive sampling of basidiomycete genomes demonstrates inadequacy of the white-rot/brown-rot paradigm for wood decay fungi.</title>
        <authorList>
            <person name="Riley R."/>
            <person name="Salamov A.A."/>
            <person name="Brown D.W."/>
            <person name="Nagy L.G."/>
            <person name="Floudas D."/>
            <person name="Held B.W."/>
            <person name="Levasseur A."/>
            <person name="Lombard V."/>
            <person name="Morin E."/>
            <person name="Otillar R."/>
            <person name="Lindquist E.A."/>
            <person name="Sun H."/>
            <person name="LaButti K.M."/>
            <person name="Schmutz J."/>
            <person name="Jabbour D."/>
            <person name="Luo H."/>
            <person name="Baker S.E."/>
            <person name="Pisabarro A.G."/>
            <person name="Walton J.D."/>
            <person name="Blanchette R.A."/>
            <person name="Henrissat B."/>
            <person name="Martin F."/>
            <person name="Cullen D."/>
            <person name="Hibbett D.S."/>
            <person name="Grigoriev I.V."/>
        </authorList>
    </citation>
    <scope>NUCLEOTIDE SEQUENCE [LARGE SCALE GENOMIC DNA]</scope>
    <source>
        <strain evidence="9">PC15</strain>
    </source>
</reference>
<dbReference type="GO" id="GO:0046872">
    <property type="term" value="F:metal ion binding"/>
    <property type="evidence" value="ECO:0007669"/>
    <property type="project" value="UniProtKB-KW"/>
</dbReference>
<dbReference type="Pfam" id="PF02668">
    <property type="entry name" value="TauD"/>
    <property type="match status" value="1"/>
</dbReference>
<evidence type="ECO:0000256" key="5">
    <source>
        <dbReference type="ARBA" id="ARBA00023002"/>
    </source>
</evidence>
<gene>
    <name evidence="8" type="ORF">PLEOSDRAFT_1037637</name>
</gene>
<dbReference type="FunCoup" id="A0A067NTQ5">
    <property type="interactions" value="1"/>
</dbReference>
<dbReference type="AlphaFoldDB" id="A0A067NTQ5"/>
<proteinExistence type="inferred from homology"/>
<dbReference type="InterPro" id="IPR051178">
    <property type="entry name" value="TfdA_dioxygenase"/>
</dbReference>
<evidence type="ECO:0000256" key="6">
    <source>
        <dbReference type="ARBA" id="ARBA00023004"/>
    </source>
</evidence>
<evidence type="ECO:0000256" key="3">
    <source>
        <dbReference type="ARBA" id="ARBA00022723"/>
    </source>
</evidence>
<dbReference type="PANTHER" id="PTHR43779:SF2">
    <property type="entry name" value="ALPHA-KETOGLUTARATE-DEPENDENT XANTHINE DIOXYGENASE XAN1"/>
    <property type="match status" value="1"/>
</dbReference>
<evidence type="ECO:0000256" key="4">
    <source>
        <dbReference type="ARBA" id="ARBA00022964"/>
    </source>
</evidence>
<accession>A0A067NTQ5</accession>
<keyword evidence="5" id="KW-0560">Oxidoreductase</keyword>
<evidence type="ECO:0000259" key="7">
    <source>
        <dbReference type="Pfam" id="PF02668"/>
    </source>
</evidence>
<dbReference type="Proteomes" id="UP000027073">
    <property type="component" value="Unassembled WGS sequence"/>
</dbReference>
<dbReference type="GO" id="GO:0051213">
    <property type="term" value="F:dioxygenase activity"/>
    <property type="evidence" value="ECO:0007669"/>
    <property type="project" value="UniProtKB-KW"/>
</dbReference>
<organism evidence="8 9">
    <name type="scientific">Pleurotus ostreatus (strain PC15)</name>
    <name type="common">Oyster mushroom</name>
    <dbReference type="NCBI Taxonomy" id="1137138"/>
    <lineage>
        <taxon>Eukaryota</taxon>
        <taxon>Fungi</taxon>
        <taxon>Dikarya</taxon>
        <taxon>Basidiomycota</taxon>
        <taxon>Agaricomycotina</taxon>
        <taxon>Agaricomycetes</taxon>
        <taxon>Agaricomycetidae</taxon>
        <taxon>Agaricales</taxon>
        <taxon>Pleurotineae</taxon>
        <taxon>Pleurotaceae</taxon>
        <taxon>Pleurotus</taxon>
    </lineage>
</organism>
<keyword evidence="3" id="KW-0479">Metal-binding</keyword>
<dbReference type="STRING" id="1137138.A0A067NTQ5"/>
<evidence type="ECO:0000256" key="1">
    <source>
        <dbReference type="ARBA" id="ARBA00001954"/>
    </source>
</evidence>
<comment type="cofactor">
    <cofactor evidence="1">
        <name>Fe(2+)</name>
        <dbReference type="ChEBI" id="CHEBI:29033"/>
    </cofactor>
</comment>
<dbReference type="InterPro" id="IPR042098">
    <property type="entry name" value="TauD-like_sf"/>
</dbReference>
<dbReference type="PANTHER" id="PTHR43779">
    <property type="entry name" value="DIOXYGENASE RV0097-RELATED"/>
    <property type="match status" value="1"/>
</dbReference>
<dbReference type="SUPFAM" id="SSF51197">
    <property type="entry name" value="Clavaminate synthase-like"/>
    <property type="match status" value="1"/>
</dbReference>
<comment type="similarity">
    <text evidence="2">Belongs to the TfdA dioxygenase family.</text>
</comment>
<dbReference type="InParanoid" id="A0A067NTQ5"/>
<evidence type="ECO:0000313" key="9">
    <source>
        <dbReference type="Proteomes" id="UP000027073"/>
    </source>
</evidence>
<dbReference type="Gene3D" id="3.60.130.10">
    <property type="entry name" value="Clavaminate synthase-like"/>
    <property type="match status" value="1"/>
</dbReference>
<dbReference type="EMBL" id="KL198006">
    <property type="protein sequence ID" value="KDQ31458.1"/>
    <property type="molecule type" value="Genomic_DNA"/>
</dbReference>
<keyword evidence="6" id="KW-0408">Iron</keyword>
<dbReference type="VEuPathDB" id="FungiDB:PLEOSDRAFT_1037637"/>
<sequence>MIELVPLPLPASADPIILKDFGREVKGVHLGALSPEEFKQVEGALYKYGVLLFRDVELTLEEQYSLTKAFDPEAENYGHGNNKVNDSKQSILRSVIKSFPRVPQVQLVGNGSIHDHEGIPEVALKHPNHSTFHATHISQEDTDKGFTRFYRWHMDAALYEYAPPKVTTLYGVRVPKGERQVVRYDDGTGDELSAPLATTAFVSGKTMFDILPPELKSLAVRSRAKYAPHPFVWMSRARASPTGLGIESEGLELPFSELPPWEESKQKVYPMLWKNPGTSELHLQVHPCAVAELLVDPLPEGSKHEGALYAAGAHLKDLKEIRELLHRMQRPGIAPKLIYPHDWKDKDLMLFHNRGVIHTAVGTLNADQVRVFHQCNLAASDDPAGPTTEDVKRWI</sequence>
<feature type="domain" description="TauD/TfdA-like" evidence="7">
    <location>
        <begin position="21"/>
        <end position="374"/>
    </location>
</feature>
<name>A0A067NTQ5_PLEO1</name>